<dbReference type="SMART" id="SM00353">
    <property type="entry name" value="HLH"/>
    <property type="match status" value="1"/>
</dbReference>
<feature type="compositionally biased region" description="Polar residues" evidence="1">
    <location>
        <begin position="1"/>
        <end position="14"/>
    </location>
</feature>
<evidence type="ECO:0000256" key="1">
    <source>
        <dbReference type="SAM" id="MobiDB-lite"/>
    </source>
</evidence>
<name>A0A427XTE1_9TREE</name>
<feature type="compositionally biased region" description="Basic and acidic residues" evidence="1">
    <location>
        <begin position="186"/>
        <end position="202"/>
    </location>
</feature>
<gene>
    <name evidence="3" type="ORF">EHS25_006105</name>
</gene>
<dbReference type="InterPro" id="IPR045239">
    <property type="entry name" value="bHLH95_bHLH"/>
</dbReference>
<dbReference type="EMBL" id="RSCD01000028">
    <property type="protein sequence ID" value="RSH82172.1"/>
    <property type="molecule type" value="Genomic_DNA"/>
</dbReference>
<evidence type="ECO:0000313" key="4">
    <source>
        <dbReference type="Proteomes" id="UP000279259"/>
    </source>
</evidence>
<comment type="caution">
    <text evidence="3">The sequence shown here is derived from an EMBL/GenBank/DDBJ whole genome shotgun (WGS) entry which is preliminary data.</text>
</comment>
<keyword evidence="4" id="KW-1185">Reference proteome</keyword>
<dbReference type="CDD" id="cd11393">
    <property type="entry name" value="bHLH_AtbHLH_like"/>
    <property type="match status" value="1"/>
</dbReference>
<feature type="compositionally biased region" description="Low complexity" evidence="1">
    <location>
        <begin position="145"/>
        <end position="157"/>
    </location>
</feature>
<feature type="compositionally biased region" description="Low complexity" evidence="1">
    <location>
        <begin position="110"/>
        <end position="130"/>
    </location>
</feature>
<dbReference type="Proteomes" id="UP000279259">
    <property type="component" value="Unassembled WGS sequence"/>
</dbReference>
<dbReference type="OrthoDB" id="690068at2759"/>
<feature type="region of interest" description="Disordered" evidence="1">
    <location>
        <begin position="1"/>
        <end position="232"/>
    </location>
</feature>
<dbReference type="AlphaFoldDB" id="A0A427XTE1"/>
<reference evidence="3 4" key="1">
    <citation type="submission" date="2018-11" db="EMBL/GenBank/DDBJ databases">
        <title>Genome sequence of Saitozyma podzolica DSM 27192.</title>
        <authorList>
            <person name="Aliyu H."/>
            <person name="Gorte O."/>
            <person name="Ochsenreither K."/>
        </authorList>
    </citation>
    <scope>NUCLEOTIDE SEQUENCE [LARGE SCALE GENOMIC DNA]</scope>
    <source>
        <strain evidence="3 4">DSM 27192</strain>
    </source>
</reference>
<evidence type="ECO:0000313" key="3">
    <source>
        <dbReference type="EMBL" id="RSH82172.1"/>
    </source>
</evidence>
<dbReference type="PROSITE" id="PS50888">
    <property type="entry name" value="BHLH"/>
    <property type="match status" value="1"/>
</dbReference>
<sequence length="570" mass="58358">MATSVSPSLPTQPSLPILNLIAGPHTDSPSFSSPGSTARHLASLSVTSPPNASASASASASPGDSPNTEAGPSRPRLLGVTAGTSAGRPNNMPPPSSTVPQSQSRKRKLPPASAPESSSAASSPSTSIDADAADADADEDEYDPSRAASGSGSASRGAGRGTAKRAAAGKSGSTSKGGSGAGGRPLSREALRKANHSLIERRRREKINSALGELRSMVPGLGETGGGKGGEFKLEVLERTVVHMRELNRQIAELESRLRSVSGPRSGDSTSGGHTKLKLKAPRAPVEPVDESSDEDMEDDLVPAAAAPRKIQPKPSGRKSNTSSPPTPSLSPEDGRPIDPLSPDPNETEAESNLPPPLTLAGSRSSDDTRSTHTTSNSPPHPPSITSLLATAQTIHRHSPAIPSSRPVAPPQATNPTLYLPFPTPSPTSPFLNYASGSSATSFSAPPEPSPFLAPLQNMSLFGGAINFDAPHEGKHHSPSDQADPAMPAEEAANLLLAFSSPDTMRPIGGTPLMAAVSNGGGNGGRERRSTLESEEFTLDGGVLSKNAKLELRAGGVVVAGKTASDILKM</sequence>
<dbReference type="SUPFAM" id="SSF47459">
    <property type="entry name" value="HLH, helix-loop-helix DNA-binding domain"/>
    <property type="match status" value="1"/>
</dbReference>
<protein>
    <recommendedName>
        <fullName evidence="2">BHLH domain-containing protein</fullName>
    </recommendedName>
</protein>
<dbReference type="InterPro" id="IPR036638">
    <property type="entry name" value="HLH_DNA-bd_sf"/>
</dbReference>
<accession>A0A427XTE1</accession>
<feature type="domain" description="BHLH" evidence="2">
    <location>
        <begin position="191"/>
        <end position="247"/>
    </location>
</feature>
<feature type="compositionally biased region" description="Acidic residues" evidence="1">
    <location>
        <begin position="288"/>
        <end position="301"/>
    </location>
</feature>
<dbReference type="PANTHER" id="PTHR46266:SF4">
    <property type="entry name" value="TRANSCRIPTION FACTOR TT8"/>
    <property type="match status" value="1"/>
</dbReference>
<dbReference type="GO" id="GO:0046983">
    <property type="term" value="F:protein dimerization activity"/>
    <property type="evidence" value="ECO:0007669"/>
    <property type="project" value="InterPro"/>
</dbReference>
<dbReference type="InterPro" id="IPR011598">
    <property type="entry name" value="bHLH_dom"/>
</dbReference>
<feature type="compositionally biased region" description="Low complexity" evidence="1">
    <location>
        <begin position="52"/>
        <end position="61"/>
    </location>
</feature>
<feature type="compositionally biased region" description="Acidic residues" evidence="1">
    <location>
        <begin position="131"/>
        <end position="142"/>
    </location>
</feature>
<dbReference type="STRING" id="1890683.A0A427XTE1"/>
<feature type="region of interest" description="Disordered" evidence="1">
    <location>
        <begin position="253"/>
        <end position="422"/>
    </location>
</feature>
<feature type="compositionally biased region" description="Low complexity" evidence="1">
    <location>
        <begin position="164"/>
        <end position="174"/>
    </location>
</feature>
<dbReference type="Gene3D" id="4.10.280.10">
    <property type="entry name" value="Helix-loop-helix DNA-binding domain"/>
    <property type="match status" value="1"/>
</dbReference>
<dbReference type="PANTHER" id="PTHR46266">
    <property type="entry name" value="TRANSCRIPTION FACTOR TT8"/>
    <property type="match status" value="1"/>
</dbReference>
<feature type="compositionally biased region" description="Polar residues" evidence="1">
    <location>
        <begin position="27"/>
        <end position="36"/>
    </location>
</feature>
<evidence type="ECO:0000259" key="2">
    <source>
        <dbReference type="PROSITE" id="PS50888"/>
    </source>
</evidence>
<organism evidence="3 4">
    <name type="scientific">Saitozyma podzolica</name>
    <dbReference type="NCBI Taxonomy" id="1890683"/>
    <lineage>
        <taxon>Eukaryota</taxon>
        <taxon>Fungi</taxon>
        <taxon>Dikarya</taxon>
        <taxon>Basidiomycota</taxon>
        <taxon>Agaricomycotina</taxon>
        <taxon>Tremellomycetes</taxon>
        <taxon>Tremellales</taxon>
        <taxon>Trimorphomycetaceae</taxon>
        <taxon>Saitozyma</taxon>
    </lineage>
</organism>
<dbReference type="Pfam" id="PF00010">
    <property type="entry name" value="HLH"/>
    <property type="match status" value="1"/>
</dbReference>
<proteinExistence type="predicted"/>